<name>A0A819Y7W5_9BILA</name>
<evidence type="ECO:0000313" key="2">
    <source>
        <dbReference type="EMBL" id="CAF4152643.1"/>
    </source>
</evidence>
<evidence type="ECO:0008006" key="4">
    <source>
        <dbReference type="Google" id="ProtNLM"/>
    </source>
</evidence>
<accession>A0A819Y7W5</accession>
<feature type="transmembrane region" description="Helical" evidence="1">
    <location>
        <begin position="12"/>
        <end position="33"/>
    </location>
</feature>
<evidence type="ECO:0000256" key="1">
    <source>
        <dbReference type="SAM" id="Phobius"/>
    </source>
</evidence>
<keyword evidence="1" id="KW-0812">Transmembrane</keyword>
<organism evidence="2 3">
    <name type="scientific">Adineta steineri</name>
    <dbReference type="NCBI Taxonomy" id="433720"/>
    <lineage>
        <taxon>Eukaryota</taxon>
        <taxon>Metazoa</taxon>
        <taxon>Spiralia</taxon>
        <taxon>Gnathifera</taxon>
        <taxon>Rotifera</taxon>
        <taxon>Eurotatoria</taxon>
        <taxon>Bdelloidea</taxon>
        <taxon>Adinetida</taxon>
        <taxon>Adinetidae</taxon>
        <taxon>Adineta</taxon>
    </lineage>
</organism>
<gene>
    <name evidence="2" type="ORF">OXD698_LOCUS38154</name>
</gene>
<feature type="transmembrane region" description="Helical" evidence="1">
    <location>
        <begin position="97"/>
        <end position="123"/>
    </location>
</feature>
<reference evidence="2" key="1">
    <citation type="submission" date="2021-02" db="EMBL/GenBank/DDBJ databases">
        <authorList>
            <person name="Nowell W R."/>
        </authorList>
    </citation>
    <scope>NUCLEOTIDE SEQUENCE</scope>
</reference>
<dbReference type="AlphaFoldDB" id="A0A819Y7W5"/>
<dbReference type="Gene3D" id="1.20.1070.10">
    <property type="entry name" value="Rhodopsin 7-helix transmembrane proteins"/>
    <property type="match status" value="1"/>
</dbReference>
<dbReference type="EMBL" id="CAJOAZ010007050">
    <property type="protein sequence ID" value="CAF4152643.1"/>
    <property type="molecule type" value="Genomic_DNA"/>
</dbReference>
<keyword evidence="1" id="KW-1133">Transmembrane helix</keyword>
<proteinExistence type="predicted"/>
<comment type="caution">
    <text evidence="2">The sequence shown here is derived from an EMBL/GenBank/DDBJ whole genome shotgun (WGS) entry which is preliminary data.</text>
</comment>
<protein>
    <recommendedName>
        <fullName evidence="4">G-protein coupled receptors family 1 profile domain-containing protein</fullName>
    </recommendedName>
</protein>
<sequence length="130" mass="15388">MEGSFQEFIKSLLVQHAMCISWLIVAVTFERFIVFRYPFQSIRLYCMHVAYSIPIILFLFFLVDLFDTNILTDGDYHPEHLVCETVDHRKLLSFVDLYFHSIISSILIIIFTILISIAMFYTIKKRHDSL</sequence>
<feature type="transmembrane region" description="Helical" evidence="1">
    <location>
        <begin position="45"/>
        <end position="63"/>
    </location>
</feature>
<dbReference type="SUPFAM" id="SSF81321">
    <property type="entry name" value="Family A G protein-coupled receptor-like"/>
    <property type="match status" value="1"/>
</dbReference>
<dbReference type="Proteomes" id="UP000663844">
    <property type="component" value="Unassembled WGS sequence"/>
</dbReference>
<keyword evidence="1" id="KW-0472">Membrane</keyword>
<evidence type="ECO:0000313" key="3">
    <source>
        <dbReference type="Proteomes" id="UP000663844"/>
    </source>
</evidence>